<protein>
    <recommendedName>
        <fullName evidence="6">J domain-containing protein</fullName>
    </recommendedName>
</protein>
<dbReference type="InterPro" id="IPR018253">
    <property type="entry name" value="DnaJ_domain_CS"/>
</dbReference>
<feature type="compositionally biased region" description="Low complexity" evidence="4">
    <location>
        <begin position="124"/>
        <end position="135"/>
    </location>
</feature>
<evidence type="ECO:0000256" key="4">
    <source>
        <dbReference type="SAM" id="MobiDB-lite"/>
    </source>
</evidence>
<keyword evidence="5" id="KW-0812">Transmembrane</keyword>
<dbReference type="InterPro" id="IPR011990">
    <property type="entry name" value="TPR-like_helical_dom_sf"/>
</dbReference>
<accession>I0YIM1</accession>
<dbReference type="InterPro" id="IPR019734">
    <property type="entry name" value="TPR_rpt"/>
</dbReference>
<dbReference type="InterPro" id="IPR001623">
    <property type="entry name" value="DnaJ_domain"/>
</dbReference>
<feature type="repeat" description="TPR" evidence="3">
    <location>
        <begin position="251"/>
        <end position="284"/>
    </location>
</feature>
<dbReference type="InterPro" id="IPR036869">
    <property type="entry name" value="J_dom_sf"/>
</dbReference>
<feature type="region of interest" description="Disordered" evidence="4">
    <location>
        <begin position="87"/>
        <end position="190"/>
    </location>
</feature>
<feature type="transmembrane region" description="Helical" evidence="5">
    <location>
        <begin position="1032"/>
        <end position="1055"/>
    </location>
</feature>
<evidence type="ECO:0000256" key="2">
    <source>
        <dbReference type="ARBA" id="ARBA00022803"/>
    </source>
</evidence>
<feature type="repeat" description="TPR" evidence="3">
    <location>
        <begin position="367"/>
        <end position="400"/>
    </location>
</feature>
<dbReference type="Gene3D" id="1.25.40.10">
    <property type="entry name" value="Tetratricopeptide repeat domain"/>
    <property type="match status" value="2"/>
</dbReference>
<feature type="compositionally biased region" description="Basic residues" evidence="4">
    <location>
        <begin position="98"/>
        <end position="109"/>
    </location>
</feature>
<feature type="domain" description="J" evidence="6">
    <location>
        <begin position="542"/>
        <end position="609"/>
    </location>
</feature>
<keyword evidence="1" id="KW-0677">Repeat</keyword>
<dbReference type="PRINTS" id="PR00625">
    <property type="entry name" value="JDOMAIN"/>
</dbReference>
<dbReference type="eggNOG" id="KOG0550">
    <property type="taxonomic scope" value="Eukaryota"/>
</dbReference>
<dbReference type="RefSeq" id="XP_005642784.1">
    <property type="nucleotide sequence ID" value="XM_005642727.1"/>
</dbReference>
<organism evidence="7 8">
    <name type="scientific">Coccomyxa subellipsoidea (strain C-169)</name>
    <name type="common">Green microalga</name>
    <dbReference type="NCBI Taxonomy" id="574566"/>
    <lineage>
        <taxon>Eukaryota</taxon>
        <taxon>Viridiplantae</taxon>
        <taxon>Chlorophyta</taxon>
        <taxon>core chlorophytes</taxon>
        <taxon>Trebouxiophyceae</taxon>
        <taxon>Trebouxiophyceae incertae sedis</taxon>
        <taxon>Coccomyxaceae</taxon>
        <taxon>Coccomyxa</taxon>
        <taxon>Coccomyxa subellipsoidea</taxon>
    </lineage>
</organism>
<keyword evidence="2 3" id="KW-0802">TPR repeat</keyword>
<dbReference type="Pfam" id="PF00226">
    <property type="entry name" value="DnaJ"/>
    <property type="match status" value="1"/>
</dbReference>
<dbReference type="Pfam" id="PF04982">
    <property type="entry name" value="TM_HPP"/>
    <property type="match status" value="1"/>
</dbReference>
<sequence>MSTVETLPPKVWLAHKEKADQAFRTGHYSDAIGFYSDAVNACNSSSATDRAKLFANRALAYQREGNLYRCLKDGMSALSSDCRYVKGTTNGVEGKSKQALKRARAKARKAATAEGSANGSPMLSRSQSGASSDSSQPFVARAPPLQEEPPKEQKQEEPMETDTEPPKADATPPQALTSEEDPSAEQRAKGTKFYQAGNWQSALAAYKEAAVMAPNVAANPANCAAALLMLGRCKEAAAFASQAAALDPTSVRAHMRAGKACLSMGRFDEAEAHYRRAAELEAAGSAAQTELATVAAVRKHIADGNAALDGDARQAQWYADLAARTVAPAQLEPAQLLRCKALMGQGKYAEALGETRSLTVEGDPAAAEILLVRAEALYGSGNMDRAAKIYEEALRRDPDSTACARGLKRVRALVSAKEQGNAAFKERRWGDAHRHYSDALARYAAGTGNYAFFAQCYSNRSATCAKMRRYEDALADAESAVKCDEKFVKGYLRRAAANEALKDWEAAVRDYEKVKEMDSEVQDIGAMLRNAKTELKKSKRIDYYKLLDVSQDASETDIKKAYKRAALRYHPDKAVAEEREEAEKKFKQVGAAHAILSDPAKRQKYDQGWTEEEIEQGCTDCGHGGTGGASMDDLLAQMFAQQRGGFGGGGFPGGGGGFPGGRYADDKHAIDAALAQHTWITVVFNPEPPMQIFMCLTGYYKKRFMRVAPAYYTMLIVVRILVSVLGEAESLPQHLRESFFGPLGTFSTASCKAKLWHNFVFIHNRLPGSGCYNISWSLAVQMQFWCLFPLGLVTLQPQKPGFRKRVTWSLLATIAAVLAYRAWQLLETQLWTRMPLPVFQPPDMQTFELIGFLDEHVYSGFFIRLAPLCFGALAALHGRLLHTLWVSLILSNFFGCFVNKNGPEKDPAHVLANPVNMAFAYIVISGMPSLPVAQPRNVFGGMMVSCVAGLFWRTMLGKYVWVSAPLAAAFSILGMQITATLHPPGGAAALIIAVVEPLQSMNPDIAAGNVLGTTPAAWCIRTQMEPRMYDRFTHGLVLTVASLLGSLILFGIALFTNNMGPSHKRYPTYWWS</sequence>
<dbReference type="OrthoDB" id="1937402at2759"/>
<dbReference type="SMART" id="SM00028">
    <property type="entry name" value="TPR"/>
    <property type="match status" value="8"/>
</dbReference>
<reference evidence="7 8" key="1">
    <citation type="journal article" date="2012" name="Genome Biol.">
        <title>The genome of the polar eukaryotic microalga coccomyxa subellipsoidea reveals traits of cold adaptation.</title>
        <authorList>
            <person name="Blanc G."/>
            <person name="Agarkova I."/>
            <person name="Grimwood J."/>
            <person name="Kuo A."/>
            <person name="Brueggeman A."/>
            <person name="Dunigan D."/>
            <person name="Gurnon J."/>
            <person name="Ladunga I."/>
            <person name="Lindquist E."/>
            <person name="Lucas S."/>
            <person name="Pangilinan J."/>
            <person name="Proschold T."/>
            <person name="Salamov A."/>
            <person name="Schmutz J."/>
            <person name="Weeks D."/>
            <person name="Yamada T."/>
            <person name="Claverie J.M."/>
            <person name="Grigoriev I."/>
            <person name="Van Etten J."/>
            <person name="Lomsadze A."/>
            <person name="Borodovsky M."/>
        </authorList>
    </citation>
    <scope>NUCLEOTIDE SEQUENCE [LARGE SCALE GENOMIC DNA]</scope>
    <source>
        <strain evidence="7 8">C-169</strain>
    </source>
</reference>
<dbReference type="STRING" id="574566.I0YIM1"/>
<keyword evidence="8" id="KW-1185">Reference proteome</keyword>
<keyword evidence="5" id="KW-0472">Membrane</keyword>
<feature type="transmembrane region" description="Helical" evidence="5">
    <location>
        <begin position="959"/>
        <end position="977"/>
    </location>
</feature>
<feature type="transmembrane region" description="Helical" evidence="5">
    <location>
        <begin position="936"/>
        <end position="952"/>
    </location>
</feature>
<dbReference type="SUPFAM" id="SSF48452">
    <property type="entry name" value="TPR-like"/>
    <property type="match status" value="3"/>
</dbReference>
<name>I0YIM1_COCSC</name>
<dbReference type="CDD" id="cd06257">
    <property type="entry name" value="DnaJ"/>
    <property type="match status" value="1"/>
</dbReference>
<evidence type="ECO:0000313" key="7">
    <source>
        <dbReference type="EMBL" id="EIE18240.1"/>
    </source>
</evidence>
<dbReference type="EMBL" id="AGSI01000025">
    <property type="protein sequence ID" value="EIE18240.1"/>
    <property type="molecule type" value="Genomic_DNA"/>
</dbReference>
<feature type="transmembrane region" description="Helical" evidence="5">
    <location>
        <begin position="880"/>
        <end position="898"/>
    </location>
</feature>
<feature type="compositionally biased region" description="Basic and acidic residues" evidence="4">
    <location>
        <begin position="148"/>
        <end position="157"/>
    </location>
</feature>
<dbReference type="SUPFAM" id="SSF46565">
    <property type="entry name" value="Chaperone J-domain"/>
    <property type="match status" value="1"/>
</dbReference>
<dbReference type="Proteomes" id="UP000007264">
    <property type="component" value="Unassembled WGS sequence"/>
</dbReference>
<dbReference type="SMART" id="SM00271">
    <property type="entry name" value="DnaJ"/>
    <property type="match status" value="1"/>
</dbReference>
<evidence type="ECO:0000313" key="8">
    <source>
        <dbReference type="Proteomes" id="UP000007264"/>
    </source>
</evidence>
<dbReference type="PROSITE" id="PS50076">
    <property type="entry name" value="DNAJ_2"/>
    <property type="match status" value="1"/>
</dbReference>
<dbReference type="PROSITE" id="PS50005">
    <property type="entry name" value="TPR"/>
    <property type="match status" value="2"/>
</dbReference>
<dbReference type="PANTHER" id="PTHR45188">
    <property type="entry name" value="DNAJ PROTEIN P58IPK HOMOLOG"/>
    <property type="match status" value="1"/>
</dbReference>
<dbReference type="Pfam" id="PF13432">
    <property type="entry name" value="TPR_16"/>
    <property type="match status" value="1"/>
</dbReference>
<keyword evidence="5" id="KW-1133">Transmembrane helix</keyword>
<gene>
    <name evidence="7" type="ORF">COCSUDRAFT_60436</name>
</gene>
<evidence type="ECO:0000259" key="6">
    <source>
        <dbReference type="PROSITE" id="PS50076"/>
    </source>
</evidence>
<dbReference type="KEGG" id="csl:COCSUDRAFT_60436"/>
<dbReference type="PANTHER" id="PTHR45188:SF2">
    <property type="entry name" value="DNAJ HOMOLOG SUBFAMILY C MEMBER 7"/>
    <property type="match status" value="1"/>
</dbReference>
<dbReference type="Pfam" id="PF14559">
    <property type="entry name" value="TPR_19"/>
    <property type="match status" value="1"/>
</dbReference>
<dbReference type="Gene3D" id="1.10.287.110">
    <property type="entry name" value="DnaJ domain"/>
    <property type="match status" value="1"/>
</dbReference>
<evidence type="ECO:0000256" key="3">
    <source>
        <dbReference type="PROSITE-ProRule" id="PRU00339"/>
    </source>
</evidence>
<dbReference type="GeneID" id="17036247"/>
<evidence type="ECO:0000256" key="1">
    <source>
        <dbReference type="ARBA" id="ARBA00022737"/>
    </source>
</evidence>
<proteinExistence type="predicted"/>
<comment type="caution">
    <text evidence="7">The sequence shown here is derived from an EMBL/GenBank/DDBJ whole genome shotgun (WGS) entry which is preliminary data.</text>
</comment>
<dbReference type="PROSITE" id="PS00636">
    <property type="entry name" value="DNAJ_1"/>
    <property type="match status" value="1"/>
</dbReference>
<dbReference type="AlphaFoldDB" id="I0YIM1"/>
<evidence type="ECO:0000256" key="5">
    <source>
        <dbReference type="SAM" id="Phobius"/>
    </source>
</evidence>
<dbReference type="InterPro" id="IPR058581">
    <property type="entry name" value="TM_HPP"/>
</dbReference>
<feature type="transmembrane region" description="Helical" evidence="5">
    <location>
        <begin position="910"/>
        <end position="930"/>
    </location>
</feature>